<dbReference type="EC" id="2.1.1.201" evidence="4"/>
<keyword evidence="2 4" id="KW-0808">Transferase</keyword>
<evidence type="ECO:0000256" key="2">
    <source>
        <dbReference type="ARBA" id="ARBA00022679"/>
    </source>
</evidence>
<dbReference type="InterPro" id="IPR029063">
    <property type="entry name" value="SAM-dependent_MTases_sf"/>
</dbReference>
<keyword evidence="3" id="KW-0949">S-adenosyl-L-methionine</keyword>
<name>A0A3B0RKB8_9ZZZZ</name>
<evidence type="ECO:0000256" key="1">
    <source>
        <dbReference type="ARBA" id="ARBA00022603"/>
    </source>
</evidence>
<dbReference type="Gene3D" id="3.40.50.150">
    <property type="entry name" value="Vaccinia Virus protein VP39"/>
    <property type="match status" value="1"/>
</dbReference>
<accession>A0A3B0RKB8</accession>
<evidence type="ECO:0000313" key="4">
    <source>
        <dbReference type="EMBL" id="VAV92427.1"/>
    </source>
</evidence>
<organism evidence="4">
    <name type="scientific">hydrothermal vent metagenome</name>
    <dbReference type="NCBI Taxonomy" id="652676"/>
    <lineage>
        <taxon>unclassified sequences</taxon>
        <taxon>metagenomes</taxon>
        <taxon>ecological metagenomes</taxon>
    </lineage>
</organism>
<dbReference type="SUPFAM" id="SSF53335">
    <property type="entry name" value="S-adenosyl-L-methionine-dependent methyltransferases"/>
    <property type="match status" value="1"/>
</dbReference>
<proteinExistence type="predicted"/>
<keyword evidence="1 4" id="KW-0489">Methyltransferase</keyword>
<sequence length="117" mass="12515">MTQRKEDDASFGFRTVKAGEKAGLVRGVFDNVASHYDVMNDLMSGGVHRIWKAVLLDRLNPQPGQTLIDVAGGTGDVALGFLKRAAARPSADAKPPARAIICDINHEMLKAGGERDA</sequence>
<reference evidence="4" key="1">
    <citation type="submission" date="2018-06" db="EMBL/GenBank/DDBJ databases">
        <authorList>
            <person name="Zhirakovskaya E."/>
        </authorList>
    </citation>
    <scope>NUCLEOTIDE SEQUENCE</scope>
</reference>
<dbReference type="PROSITE" id="PS51608">
    <property type="entry name" value="SAM_MT_UBIE"/>
    <property type="match status" value="1"/>
</dbReference>
<dbReference type="InterPro" id="IPR004033">
    <property type="entry name" value="UbiE/COQ5_MeTrFase"/>
</dbReference>
<evidence type="ECO:0000256" key="3">
    <source>
        <dbReference type="ARBA" id="ARBA00022691"/>
    </source>
</evidence>
<dbReference type="EMBL" id="UOEH01000087">
    <property type="protein sequence ID" value="VAV92427.1"/>
    <property type="molecule type" value="Genomic_DNA"/>
</dbReference>
<gene>
    <name evidence="4" type="ORF">MNBD_ALPHA05-183</name>
</gene>
<feature type="non-terminal residue" evidence="4">
    <location>
        <position position="117"/>
    </location>
</feature>
<dbReference type="InterPro" id="IPR023576">
    <property type="entry name" value="UbiE/COQ5_MeTrFase_CS"/>
</dbReference>
<dbReference type="GO" id="GO:0032259">
    <property type="term" value="P:methylation"/>
    <property type="evidence" value="ECO:0007669"/>
    <property type="project" value="UniProtKB-KW"/>
</dbReference>
<dbReference type="PROSITE" id="PS01183">
    <property type="entry name" value="UBIE_1"/>
    <property type="match status" value="1"/>
</dbReference>
<dbReference type="GO" id="GO:0008425">
    <property type="term" value="F:2-methoxy-6-polyprenyl-1,4-benzoquinol methyltransferase activity"/>
    <property type="evidence" value="ECO:0007669"/>
    <property type="project" value="UniProtKB-EC"/>
</dbReference>
<dbReference type="AlphaFoldDB" id="A0A3B0RKB8"/>
<protein>
    <submittedName>
        <fullName evidence="4">2-methoxy-6-polyprenyl-1,4-benzoquinol methylase</fullName>
        <ecNumber evidence="4">2.1.1.201</ecNumber>
    </submittedName>
</protein>
<dbReference type="Pfam" id="PF01209">
    <property type="entry name" value="Ubie_methyltran"/>
    <property type="match status" value="1"/>
</dbReference>